<dbReference type="KEGG" id="vg:13997390"/>
<evidence type="ECO:0000313" key="1">
    <source>
        <dbReference type="EMBL" id="AFO72179.1"/>
    </source>
</evidence>
<dbReference type="RefSeq" id="YP_006990597.1">
    <property type="nucleotide sequence ID" value="NC_019422.1"/>
</dbReference>
<dbReference type="GeneID" id="13997390"/>
<dbReference type="Proteomes" id="UP000006091">
    <property type="component" value="Segment"/>
</dbReference>
<proteinExistence type="predicted"/>
<accession>J9QE91</accession>
<gene>
    <name evidence="1" type="ORF">phiMMP04_gp42</name>
</gene>
<sequence>MKKGFEISFKSMCEEAAETEKELLRMKEGSVRNE</sequence>
<evidence type="ECO:0000313" key="2">
    <source>
        <dbReference type="Proteomes" id="UP000006091"/>
    </source>
</evidence>
<dbReference type="EMBL" id="JX145342">
    <property type="protein sequence ID" value="AFO72179.1"/>
    <property type="molecule type" value="Genomic_DNA"/>
</dbReference>
<organism evidence="1 2">
    <name type="scientific">Clostridium phage phiMMP04</name>
    <dbReference type="NCBI Taxonomy" id="1204535"/>
    <lineage>
        <taxon>Viruses</taxon>
        <taxon>Duplodnaviria</taxon>
        <taxon>Heunggongvirae</taxon>
        <taxon>Uroviricota</taxon>
        <taxon>Caudoviricetes</taxon>
        <taxon>Sherbrookevirus</taxon>
        <taxon>Sherbrookevirus MMP04</taxon>
    </lineage>
</organism>
<name>J9QE91_9CAUD</name>
<reference evidence="1 2" key="1">
    <citation type="journal article" date="2012" name="Appl. Environ. Microbiol.">
        <title>Evidence of in vivo prophage induction during Clostridium difficile infection.</title>
        <authorList>
            <person name="Meessen-Pinard M."/>
            <person name="Sekulovic O."/>
            <person name="Fortier L.C."/>
        </authorList>
    </citation>
    <scope>NUCLEOTIDE SEQUENCE [LARGE SCALE GENOMIC DNA]</scope>
</reference>
<keyword evidence="2" id="KW-1185">Reference proteome</keyword>
<protein>
    <submittedName>
        <fullName evidence="1">Uncharacterized protein</fullName>
    </submittedName>
</protein>